<dbReference type="InterPro" id="IPR000008">
    <property type="entry name" value="C2_dom"/>
</dbReference>
<dbReference type="PANTHER" id="PTHR45716">
    <property type="entry name" value="BITESIZE, ISOFORM I"/>
    <property type="match status" value="1"/>
</dbReference>
<dbReference type="CDD" id="cd04029">
    <property type="entry name" value="C2A_SLP-4_5"/>
    <property type="match status" value="1"/>
</dbReference>
<dbReference type="FunFam" id="2.60.40.150:FF:000006">
    <property type="entry name" value="Synaptotagmin-like 5, isoform CRA_a"/>
    <property type="match status" value="1"/>
</dbReference>
<dbReference type="PANTHER" id="PTHR45716:SF6">
    <property type="entry name" value="SYNAPTOTAGMIN-LIKE PROTEIN 5"/>
    <property type="match status" value="1"/>
</dbReference>
<feature type="compositionally biased region" description="Low complexity" evidence="4">
    <location>
        <begin position="116"/>
        <end position="134"/>
    </location>
</feature>
<dbReference type="GO" id="GO:0006887">
    <property type="term" value="P:exocytosis"/>
    <property type="evidence" value="ECO:0007669"/>
    <property type="project" value="TreeGrafter"/>
</dbReference>
<keyword evidence="3" id="KW-0472">Membrane</keyword>
<feature type="region of interest" description="Disordered" evidence="4">
    <location>
        <begin position="87"/>
        <end position="197"/>
    </location>
</feature>
<gene>
    <name evidence="6" type="ORF">FD755_023897</name>
</gene>
<organism evidence="6 7">
    <name type="scientific">Muntiacus reevesi</name>
    <name type="common">Reeves' muntjac</name>
    <name type="synonym">Cervus reevesi</name>
    <dbReference type="NCBI Taxonomy" id="9886"/>
    <lineage>
        <taxon>Eukaryota</taxon>
        <taxon>Metazoa</taxon>
        <taxon>Chordata</taxon>
        <taxon>Craniata</taxon>
        <taxon>Vertebrata</taxon>
        <taxon>Euteleostomi</taxon>
        <taxon>Mammalia</taxon>
        <taxon>Eutheria</taxon>
        <taxon>Laurasiatheria</taxon>
        <taxon>Artiodactyla</taxon>
        <taxon>Ruminantia</taxon>
        <taxon>Pecora</taxon>
        <taxon>Cervidae</taxon>
        <taxon>Muntiacinae</taxon>
        <taxon>Muntiacus</taxon>
    </lineage>
</organism>
<feature type="non-terminal residue" evidence="6">
    <location>
        <position position="1"/>
    </location>
</feature>
<evidence type="ECO:0000256" key="2">
    <source>
        <dbReference type="ARBA" id="ARBA00022737"/>
    </source>
</evidence>
<keyword evidence="2" id="KW-0677">Repeat</keyword>
<evidence type="ECO:0000313" key="6">
    <source>
        <dbReference type="EMBL" id="KAB0353400.1"/>
    </source>
</evidence>
<evidence type="ECO:0000256" key="3">
    <source>
        <dbReference type="ARBA" id="ARBA00023136"/>
    </source>
</evidence>
<dbReference type="InterPro" id="IPR037303">
    <property type="entry name" value="SLP-4/5_C2A"/>
</dbReference>
<dbReference type="GO" id="GO:0070382">
    <property type="term" value="C:exocytic vesicle"/>
    <property type="evidence" value="ECO:0007669"/>
    <property type="project" value="TreeGrafter"/>
</dbReference>
<comment type="caution">
    <text evidence="6">The sequence shown here is derived from an EMBL/GenBank/DDBJ whole genome shotgun (WGS) entry which is preliminary data.</text>
</comment>
<dbReference type="GO" id="GO:0005886">
    <property type="term" value="C:plasma membrane"/>
    <property type="evidence" value="ECO:0007669"/>
    <property type="project" value="TreeGrafter"/>
</dbReference>
<sequence length="563" mass="63222">KETISKVKRQPSDWEKIITNEETDKGLISKIYKQLLKLNSRKINDPIKKWAKELNRHFSKEDIQMANKHMKRCSTSLIIREMQIKTTMRGSTGSSDFNEPEAGPGTPKSVRSSGVTPGTPRSPAPSTRSVTSVSSRERGFENSTDLPAIESTSEDLTRTHRRKPSSTPSIAVSRASLSSDRSRSELDLSGSFTEDLEDTVSIRSKSVPGALDKDLDSLEEMEDGIDDLVSSQFSSNTHSLASGLSTNSQAGSDRKWTYLSVPDADSDTTSLNSMMSVYSETGDYGNVKVSGEILLHISYSYETGGLYIFVKNCRNLAIGDEKKQRTDAYVKSYLLPDKSRNNKRKTKIRTGTNPEFNETLKYTISHAQLETRTLQLSVWHYDRFGRNSFLGEVEIPFDSWNFENPSDEWFVLQPKYLPILSQSLQPERRDTLRGLRPSEHKTGPEGGITPEEIQVTWKRILTSALVSGKKLNSQVLVAQSCLTLCDPMDCSPPGSSVCRIVQARILEWTSFGSEKIGKTECLIAYRLLVKSPWTPTFDFAMSSHPSEGWCRQRKNSRCQMYLL</sequence>
<proteinExistence type="predicted"/>
<name>A0A5N3VY64_MUNRE</name>
<dbReference type="InterPro" id="IPR035892">
    <property type="entry name" value="C2_domain_sf"/>
</dbReference>
<protein>
    <recommendedName>
        <fullName evidence="5">C2 domain-containing protein</fullName>
    </recommendedName>
</protein>
<dbReference type="Proteomes" id="UP000326062">
    <property type="component" value="Unassembled WGS sequence"/>
</dbReference>
<evidence type="ECO:0000256" key="4">
    <source>
        <dbReference type="SAM" id="MobiDB-lite"/>
    </source>
</evidence>
<dbReference type="Pfam" id="PF00168">
    <property type="entry name" value="C2"/>
    <property type="match status" value="1"/>
</dbReference>
<reference evidence="6 7" key="1">
    <citation type="submission" date="2019-06" db="EMBL/GenBank/DDBJ databases">
        <title>Discovery of a novel chromosome fission-fusion reversal in muntjac.</title>
        <authorList>
            <person name="Mudd A.B."/>
            <person name="Bredeson J.V."/>
            <person name="Baum R."/>
            <person name="Hockemeyer D."/>
            <person name="Rokhsar D.S."/>
        </authorList>
    </citation>
    <scope>NUCLEOTIDE SEQUENCE [LARGE SCALE GENOMIC DNA]</scope>
    <source>
        <strain evidence="6">UCam_UCB_Mr</strain>
        <tissue evidence="6">Fibroblast cell line</tissue>
    </source>
</reference>
<accession>A0A5N3VY64</accession>
<evidence type="ECO:0000259" key="5">
    <source>
        <dbReference type="PROSITE" id="PS50004"/>
    </source>
</evidence>
<keyword evidence="7" id="KW-1185">Reference proteome</keyword>
<dbReference type="PROSITE" id="PS50004">
    <property type="entry name" value="C2"/>
    <property type="match status" value="1"/>
</dbReference>
<dbReference type="GO" id="GO:0005543">
    <property type="term" value="F:phospholipid binding"/>
    <property type="evidence" value="ECO:0007669"/>
    <property type="project" value="InterPro"/>
</dbReference>
<feature type="compositionally biased region" description="Polar residues" evidence="4">
    <location>
        <begin position="87"/>
        <end position="97"/>
    </location>
</feature>
<evidence type="ECO:0000256" key="1">
    <source>
        <dbReference type="ARBA" id="ARBA00004370"/>
    </source>
</evidence>
<dbReference type="SUPFAM" id="SSF49562">
    <property type="entry name" value="C2 domain (Calcium/lipid-binding domain, CaLB)"/>
    <property type="match status" value="1"/>
</dbReference>
<dbReference type="SMART" id="SM00239">
    <property type="entry name" value="C2"/>
    <property type="match status" value="1"/>
</dbReference>
<comment type="subcellular location">
    <subcellularLocation>
        <location evidence="1">Membrane</location>
    </subcellularLocation>
</comment>
<evidence type="ECO:0000313" key="7">
    <source>
        <dbReference type="Proteomes" id="UP000326062"/>
    </source>
</evidence>
<dbReference type="EMBL" id="VCEB01001015">
    <property type="protein sequence ID" value="KAB0353400.1"/>
    <property type="molecule type" value="Genomic_DNA"/>
</dbReference>
<dbReference type="AlphaFoldDB" id="A0A5N3VY64"/>
<dbReference type="Gene3D" id="2.60.40.150">
    <property type="entry name" value="C2 domain"/>
    <property type="match status" value="1"/>
</dbReference>
<feature type="domain" description="C2" evidence="5">
    <location>
        <begin position="289"/>
        <end position="410"/>
    </location>
</feature>
<dbReference type="GO" id="GO:0042043">
    <property type="term" value="F:neurexin family protein binding"/>
    <property type="evidence" value="ECO:0007669"/>
    <property type="project" value="TreeGrafter"/>
</dbReference>